<evidence type="ECO:0000313" key="2">
    <source>
        <dbReference type="EMBL" id="KOX77811.1"/>
    </source>
</evidence>
<protein>
    <submittedName>
        <fullName evidence="2">Uncharacterized protein</fullName>
    </submittedName>
</protein>
<keyword evidence="3" id="KW-1185">Reference proteome</keyword>
<feature type="region of interest" description="Disordered" evidence="1">
    <location>
        <begin position="276"/>
        <end position="304"/>
    </location>
</feature>
<gene>
    <name evidence="2" type="ORF">WN51_10601</name>
</gene>
<feature type="region of interest" description="Disordered" evidence="1">
    <location>
        <begin position="179"/>
        <end position="227"/>
    </location>
</feature>
<sequence>MKDKRKFSEHSSLMKLLRNNDSENKRTCQIAERIQEDTKSLLVGSVTDWADPTEFIEEAILERSVGTYIRISGLHETFIRHAFIQVADYSSGNSYQYCNFQSNDFHSEAAAKLASPDITTKGTKHKQARCFFVICCRRTREALEITLCPFLPAILIDVKECICRFGRFFVKGGTTEQEQHARRGTAASHDPRPDVESEIAERRAAAGHGLDPEDKHQTVRRKCKSRLGGRSAEASTDRFFILWVVIQGKTHVQLMPVQGTIFSVLDNNILHCQGDETRRDRVPREPRDVRKGQRTSSVTGRKRGNGDSFDGWSFRFRLYTANNVRESRIARSERNGEKGVGGGPLVREWATGPCCRSQRLSA</sequence>
<evidence type="ECO:0000313" key="3">
    <source>
        <dbReference type="Proteomes" id="UP000053105"/>
    </source>
</evidence>
<name>A0A0N0BIJ8_9HYME</name>
<feature type="compositionally biased region" description="Basic and acidic residues" evidence="1">
    <location>
        <begin position="189"/>
        <end position="217"/>
    </location>
</feature>
<accession>A0A0N0BIJ8</accession>
<feature type="compositionally biased region" description="Basic and acidic residues" evidence="1">
    <location>
        <begin position="276"/>
        <end position="291"/>
    </location>
</feature>
<feature type="compositionally biased region" description="Basic residues" evidence="1">
    <location>
        <begin position="218"/>
        <end position="227"/>
    </location>
</feature>
<dbReference type="AlphaFoldDB" id="A0A0N0BIJ8"/>
<dbReference type="Proteomes" id="UP000053105">
    <property type="component" value="Unassembled WGS sequence"/>
</dbReference>
<evidence type="ECO:0000256" key="1">
    <source>
        <dbReference type="SAM" id="MobiDB-lite"/>
    </source>
</evidence>
<organism evidence="2 3">
    <name type="scientific">Melipona quadrifasciata</name>
    <dbReference type="NCBI Taxonomy" id="166423"/>
    <lineage>
        <taxon>Eukaryota</taxon>
        <taxon>Metazoa</taxon>
        <taxon>Ecdysozoa</taxon>
        <taxon>Arthropoda</taxon>
        <taxon>Hexapoda</taxon>
        <taxon>Insecta</taxon>
        <taxon>Pterygota</taxon>
        <taxon>Neoptera</taxon>
        <taxon>Endopterygota</taxon>
        <taxon>Hymenoptera</taxon>
        <taxon>Apocrita</taxon>
        <taxon>Aculeata</taxon>
        <taxon>Apoidea</taxon>
        <taxon>Anthophila</taxon>
        <taxon>Apidae</taxon>
        <taxon>Melipona</taxon>
    </lineage>
</organism>
<proteinExistence type="predicted"/>
<dbReference type="EMBL" id="KQ435728">
    <property type="protein sequence ID" value="KOX77811.1"/>
    <property type="molecule type" value="Genomic_DNA"/>
</dbReference>
<reference evidence="2 3" key="1">
    <citation type="submission" date="2015-07" db="EMBL/GenBank/DDBJ databases">
        <title>The genome of Melipona quadrifasciata.</title>
        <authorList>
            <person name="Pan H."/>
            <person name="Kapheim K."/>
        </authorList>
    </citation>
    <scope>NUCLEOTIDE SEQUENCE [LARGE SCALE GENOMIC DNA]</scope>
    <source>
        <strain evidence="2">0111107301</strain>
        <tissue evidence="2">Whole body</tissue>
    </source>
</reference>